<dbReference type="Proteomes" id="UP000054516">
    <property type="component" value="Unassembled WGS sequence"/>
</dbReference>
<gene>
    <name evidence="1" type="ORF">SAMD00023353_1800720</name>
</gene>
<name>A0A1W2TEB2_ROSNE</name>
<evidence type="ECO:0000313" key="2">
    <source>
        <dbReference type="Proteomes" id="UP000054516"/>
    </source>
</evidence>
<evidence type="ECO:0000313" key="1">
    <source>
        <dbReference type="EMBL" id="GAP86337.1"/>
    </source>
</evidence>
<accession>A0A1W2TEB2</accession>
<keyword evidence="2" id="KW-1185">Reference proteome</keyword>
<sequence length="206" mass="23110">MVVERVFAEVSVVACWADLTTSSNSRYNQEVHTPSPNLVKAPKSGSSIVSIWGTSFALSLSLRTVNIETTIRRPHDISRRLNESEVQFKHRESLSKVGNSLDFLARTGDDAHLSSLVGLQPLREVSEALGLNRADIKEYSEDVICVSLRSAERFLFSPLGWEKDAFPHLRAKREELEEERGEGCEQWVERVLSHAQDVSINVNGFT</sequence>
<protein>
    <submittedName>
        <fullName evidence="1">Uncharacterized protein</fullName>
    </submittedName>
</protein>
<dbReference type="EMBL" id="DF977463">
    <property type="protein sequence ID" value="GAP86337.1"/>
    <property type="molecule type" value="Genomic_DNA"/>
</dbReference>
<reference evidence="1" key="1">
    <citation type="submission" date="2016-03" db="EMBL/GenBank/DDBJ databases">
        <title>Draft genome sequence of Rosellinia necatrix.</title>
        <authorList>
            <person name="Kanematsu S."/>
        </authorList>
    </citation>
    <scope>NUCLEOTIDE SEQUENCE [LARGE SCALE GENOMIC DNA]</scope>
    <source>
        <strain evidence="1">W97</strain>
    </source>
</reference>
<proteinExistence type="predicted"/>
<organism evidence="1">
    <name type="scientific">Rosellinia necatrix</name>
    <name type="common">White root-rot fungus</name>
    <dbReference type="NCBI Taxonomy" id="77044"/>
    <lineage>
        <taxon>Eukaryota</taxon>
        <taxon>Fungi</taxon>
        <taxon>Dikarya</taxon>
        <taxon>Ascomycota</taxon>
        <taxon>Pezizomycotina</taxon>
        <taxon>Sordariomycetes</taxon>
        <taxon>Xylariomycetidae</taxon>
        <taxon>Xylariales</taxon>
        <taxon>Xylariaceae</taxon>
        <taxon>Rosellinia</taxon>
    </lineage>
</organism>
<dbReference type="AlphaFoldDB" id="A0A1W2TEB2"/>
<dbReference type="OrthoDB" id="10592287at2759"/>